<sequence>MSLRVLLVDDHALVRHGLRLILDGDRDFEVVGEAGDGAHALELADRLPVDLAVVDITMPRMTGLQLLPLLRARRPGLPVVVLSMHDNERFVLEAVRGGASAYVLKSAVDRDLLDACRAAVRGDAFLHPAATRSMMAALRGETAPASADDPRLSPRELEVLKLIAEGHSSRAIAELLVISVKTVEGHRARMAEKLGTSDRVALTRYAIRTGLVEA</sequence>
<proteinExistence type="predicted"/>
<dbReference type="Pfam" id="PF00196">
    <property type="entry name" value="GerE"/>
    <property type="match status" value="1"/>
</dbReference>
<accession>A0A2T4UDL6</accession>
<dbReference type="EMBL" id="PYYB01000003">
    <property type="protein sequence ID" value="PTL55593.1"/>
    <property type="molecule type" value="Genomic_DNA"/>
</dbReference>
<evidence type="ECO:0000256" key="1">
    <source>
        <dbReference type="ARBA" id="ARBA00022553"/>
    </source>
</evidence>
<evidence type="ECO:0000313" key="8">
    <source>
        <dbReference type="EMBL" id="PTL55593.1"/>
    </source>
</evidence>
<dbReference type="Proteomes" id="UP000240739">
    <property type="component" value="Unassembled WGS sequence"/>
</dbReference>
<evidence type="ECO:0000259" key="6">
    <source>
        <dbReference type="PROSITE" id="PS50043"/>
    </source>
</evidence>
<comment type="caution">
    <text evidence="8">The sequence shown here is derived from an EMBL/GenBank/DDBJ whole genome shotgun (WGS) entry which is preliminary data.</text>
</comment>
<dbReference type="GO" id="GO:0006355">
    <property type="term" value="P:regulation of DNA-templated transcription"/>
    <property type="evidence" value="ECO:0007669"/>
    <property type="project" value="InterPro"/>
</dbReference>
<keyword evidence="4" id="KW-0804">Transcription</keyword>
<dbReference type="InterPro" id="IPR001789">
    <property type="entry name" value="Sig_transdc_resp-reg_receiver"/>
</dbReference>
<dbReference type="SMART" id="SM00448">
    <property type="entry name" value="REC"/>
    <property type="match status" value="1"/>
</dbReference>
<dbReference type="PANTHER" id="PTHR43214">
    <property type="entry name" value="TWO-COMPONENT RESPONSE REGULATOR"/>
    <property type="match status" value="1"/>
</dbReference>
<dbReference type="PANTHER" id="PTHR43214:SF24">
    <property type="entry name" value="TRANSCRIPTIONAL REGULATORY PROTEIN NARL-RELATED"/>
    <property type="match status" value="1"/>
</dbReference>
<dbReference type="RefSeq" id="WP_107570636.1">
    <property type="nucleotide sequence ID" value="NZ_PYYB01000003.1"/>
</dbReference>
<dbReference type="AlphaFoldDB" id="A0A2T4UDL6"/>
<evidence type="ECO:0000256" key="5">
    <source>
        <dbReference type="PROSITE-ProRule" id="PRU00169"/>
    </source>
</evidence>
<dbReference type="GO" id="GO:0000160">
    <property type="term" value="P:phosphorelay signal transduction system"/>
    <property type="evidence" value="ECO:0007669"/>
    <property type="project" value="InterPro"/>
</dbReference>
<protein>
    <submittedName>
        <fullName evidence="8">DNA-binding response regulator</fullName>
    </submittedName>
</protein>
<evidence type="ECO:0000256" key="3">
    <source>
        <dbReference type="ARBA" id="ARBA00023125"/>
    </source>
</evidence>
<reference evidence="8 9" key="1">
    <citation type="submission" date="2018-03" db="EMBL/GenBank/DDBJ databases">
        <title>Aquarubrobacter algicola gen. nov., sp. nov., a novel actinobacterium isolated from shallow eutrophic lake during the end of cyanobacterial harmful algal blooms.</title>
        <authorList>
            <person name="Chun S.J."/>
        </authorList>
    </citation>
    <scope>NUCLEOTIDE SEQUENCE [LARGE SCALE GENOMIC DNA]</scope>
    <source>
        <strain evidence="8 9">Seoho-28</strain>
    </source>
</reference>
<keyword evidence="9" id="KW-1185">Reference proteome</keyword>
<evidence type="ECO:0000256" key="2">
    <source>
        <dbReference type="ARBA" id="ARBA00023015"/>
    </source>
</evidence>
<dbReference type="OrthoDB" id="9808843at2"/>
<dbReference type="PROSITE" id="PS50043">
    <property type="entry name" value="HTH_LUXR_2"/>
    <property type="match status" value="1"/>
</dbReference>
<keyword evidence="1 5" id="KW-0597">Phosphoprotein</keyword>
<dbReference type="GO" id="GO:0003677">
    <property type="term" value="F:DNA binding"/>
    <property type="evidence" value="ECO:0007669"/>
    <property type="project" value="UniProtKB-KW"/>
</dbReference>
<dbReference type="PRINTS" id="PR00038">
    <property type="entry name" value="HTHLUXR"/>
</dbReference>
<keyword evidence="3 8" id="KW-0238">DNA-binding</keyword>
<dbReference type="CDD" id="cd17535">
    <property type="entry name" value="REC_NarL-like"/>
    <property type="match status" value="1"/>
</dbReference>
<dbReference type="SUPFAM" id="SSF46894">
    <property type="entry name" value="C-terminal effector domain of the bipartite response regulators"/>
    <property type="match status" value="1"/>
</dbReference>
<feature type="domain" description="HTH luxR-type" evidence="6">
    <location>
        <begin position="145"/>
        <end position="210"/>
    </location>
</feature>
<evidence type="ECO:0000256" key="4">
    <source>
        <dbReference type="ARBA" id="ARBA00023163"/>
    </source>
</evidence>
<dbReference type="PROSITE" id="PS50110">
    <property type="entry name" value="RESPONSE_REGULATORY"/>
    <property type="match status" value="1"/>
</dbReference>
<evidence type="ECO:0000313" key="9">
    <source>
        <dbReference type="Proteomes" id="UP000240739"/>
    </source>
</evidence>
<dbReference type="Gene3D" id="3.40.50.2300">
    <property type="match status" value="1"/>
</dbReference>
<feature type="modified residue" description="4-aspartylphosphate" evidence="5">
    <location>
        <position position="55"/>
    </location>
</feature>
<dbReference type="InterPro" id="IPR039420">
    <property type="entry name" value="WalR-like"/>
</dbReference>
<organism evidence="8 9">
    <name type="scientific">Paraconexibacter algicola</name>
    <dbReference type="NCBI Taxonomy" id="2133960"/>
    <lineage>
        <taxon>Bacteria</taxon>
        <taxon>Bacillati</taxon>
        <taxon>Actinomycetota</taxon>
        <taxon>Thermoleophilia</taxon>
        <taxon>Solirubrobacterales</taxon>
        <taxon>Paraconexibacteraceae</taxon>
        <taxon>Paraconexibacter</taxon>
    </lineage>
</organism>
<dbReference type="CDD" id="cd06170">
    <property type="entry name" value="LuxR_C_like"/>
    <property type="match status" value="1"/>
</dbReference>
<dbReference type="InterPro" id="IPR016032">
    <property type="entry name" value="Sig_transdc_resp-reg_C-effctor"/>
</dbReference>
<evidence type="ECO:0000259" key="7">
    <source>
        <dbReference type="PROSITE" id="PS50110"/>
    </source>
</evidence>
<dbReference type="PROSITE" id="PS00622">
    <property type="entry name" value="HTH_LUXR_1"/>
    <property type="match status" value="1"/>
</dbReference>
<dbReference type="InterPro" id="IPR000792">
    <property type="entry name" value="Tscrpt_reg_LuxR_C"/>
</dbReference>
<gene>
    <name evidence="8" type="ORF">C7Y72_18295</name>
</gene>
<dbReference type="InterPro" id="IPR011006">
    <property type="entry name" value="CheY-like_superfamily"/>
</dbReference>
<name>A0A2T4UDL6_9ACTN</name>
<dbReference type="Pfam" id="PF00072">
    <property type="entry name" value="Response_reg"/>
    <property type="match status" value="1"/>
</dbReference>
<dbReference type="SUPFAM" id="SSF52172">
    <property type="entry name" value="CheY-like"/>
    <property type="match status" value="1"/>
</dbReference>
<dbReference type="InterPro" id="IPR058245">
    <property type="entry name" value="NreC/VraR/RcsB-like_REC"/>
</dbReference>
<keyword evidence="2" id="KW-0805">Transcription regulation</keyword>
<dbReference type="SMART" id="SM00421">
    <property type="entry name" value="HTH_LUXR"/>
    <property type="match status" value="1"/>
</dbReference>
<feature type="domain" description="Response regulatory" evidence="7">
    <location>
        <begin position="4"/>
        <end position="120"/>
    </location>
</feature>